<organism evidence="1">
    <name type="scientific">Pseudoalteromonas luteoviolacea</name>
    <dbReference type="NCBI Taxonomy" id="43657"/>
    <lineage>
        <taxon>Bacteria</taxon>
        <taxon>Pseudomonadati</taxon>
        <taxon>Pseudomonadota</taxon>
        <taxon>Gammaproteobacteria</taxon>
        <taxon>Alteromonadales</taxon>
        <taxon>Pseudoalteromonadaceae</taxon>
        <taxon>Pseudoalteromonas</taxon>
    </lineage>
</organism>
<dbReference type="GO" id="GO:0016491">
    <property type="term" value="F:oxidoreductase activity"/>
    <property type="evidence" value="ECO:0007669"/>
    <property type="project" value="UniProtKB-ARBA"/>
</dbReference>
<dbReference type="Pfam" id="PF13450">
    <property type="entry name" value="NAD_binding_8"/>
    <property type="match status" value="1"/>
</dbReference>
<reference evidence="1" key="2">
    <citation type="journal article" date="2014" name="Science">
        <title>Marine tubeworm metamorphosis induced by arrays of bacterial phage tail-like structures.</title>
        <authorList>
            <person name="Shikuma N.J."/>
            <person name="Pilhofer M."/>
            <person name="Weiss G.L."/>
            <person name="Hadfield M.G."/>
            <person name="Jensen G.J."/>
            <person name="Newman D.K."/>
        </authorList>
    </citation>
    <scope>NUCLEOTIDE SEQUENCE</scope>
    <source>
        <strain evidence="1">HI1</strain>
    </source>
</reference>
<proteinExistence type="predicted"/>
<protein>
    <recommendedName>
        <fullName evidence="4">Amine oxidase domain-containing protein</fullName>
    </recommendedName>
</protein>
<evidence type="ECO:0008006" key="4">
    <source>
        <dbReference type="Google" id="ProtNLM"/>
    </source>
</evidence>
<evidence type="ECO:0000313" key="3">
    <source>
        <dbReference type="Proteomes" id="UP000031327"/>
    </source>
</evidence>
<accession>A0A023PYK5</accession>
<dbReference type="OrthoDB" id="220163at2"/>
<dbReference type="AlphaFoldDB" id="A0A023PYK5"/>
<dbReference type="InterPro" id="IPR050703">
    <property type="entry name" value="Flavin_MAO"/>
</dbReference>
<dbReference type="Proteomes" id="UP000031327">
    <property type="component" value="Unassembled WGS sequence"/>
</dbReference>
<evidence type="ECO:0000313" key="2">
    <source>
        <dbReference type="EMBL" id="KID56789.1"/>
    </source>
</evidence>
<dbReference type="InterPro" id="IPR036188">
    <property type="entry name" value="FAD/NAD-bd_sf"/>
</dbReference>
<sequence length="748" mass="85164">MTKERIAILGGGVSAMTAAVYLTEKENWQDLYDITVYQLGWRLGGKGASGRNPYFGERIEEHGLHVWFGAYVNSFRAIETVYDKLNRPSTVPIHTWQQALKPHSFVVLQEYIDNQWETWPVDFPIIDGNPADGTLDLHFWQLIELVVAWLHKWIDELEEAIETANKKTQLQTTKQRDRSLLQHLAGEISDAFDTVEDSVKSFFDSAVDEAQDILSTPKLLISQLHDLMSLRANDKKLSNSKDRLVTWYIVRKLKRWLRSEALELIDDNPAVRRAYICADLAIAMTVGMIRDRVHANGFGVLNKYDFKFWLARNGADKEYAVESAPVRGFYDLVFGFVDGDFKEGDVEAGVASLAMLRIMLCYKGGVMWKMQAGMGDIIFSPIYELLSQRGVQFEFFNQVESLKPGQDENGDYVVDEIEIIEQVELKNGEYQPFVDVKGLPCWPSQPNLDQIVDEQADLIRQHKVNLESFWTDWPSIYEQHYQKPLPRKTLKRMRDFDKVVFGISVGSLEHLCPELLALDYSFEQQSRKVKTVATQAFQVWLNKTDEQLGFNYTPASEERPILSAFSQPFDTWAAMSNLLGVEDWPSSGPCNIAYFCSAFTCDYYPPASEHSFPIEQTAKVKVNSLNKLNREMKPLWPNAYNDADEFDWRVVYDPVAAPTEERFDSQYWRVNVDPSERYVLSVTGSSAFRLSTDGTVFKNLFITGDWIKTGVNAGCVEAAVMAGMQTSRAICGLPEEISGENGFEPDGT</sequence>
<gene>
    <name evidence="2" type="ORF">JF50_12845</name>
</gene>
<name>A0A023PYK5_9GAMM</name>
<dbReference type="SUPFAM" id="SSF51905">
    <property type="entry name" value="FAD/NAD(P)-binding domain"/>
    <property type="match status" value="1"/>
</dbReference>
<dbReference type="Gene3D" id="3.50.50.60">
    <property type="entry name" value="FAD/NAD(P)-binding domain"/>
    <property type="match status" value="1"/>
</dbReference>
<dbReference type="EMBL" id="KF724687">
    <property type="protein sequence ID" value="AHX39664.1"/>
    <property type="molecule type" value="Genomic_DNA"/>
</dbReference>
<reference evidence="1" key="1">
    <citation type="journal article" date="2012" name="Sci. Rep.">
        <title>Recruitment in the sea: bacterial genes required for inducing larval settlement in a polychaete worm.</title>
        <authorList>
            <person name="Huang Y."/>
            <person name="Callahan S."/>
            <person name="Hadfield M.G."/>
        </authorList>
    </citation>
    <scope>NUCLEOTIDE SEQUENCE</scope>
    <source>
        <strain evidence="1">HI1</strain>
    </source>
</reference>
<dbReference type="PANTHER" id="PTHR43563">
    <property type="entry name" value="AMINE OXIDASE"/>
    <property type="match status" value="1"/>
</dbReference>
<dbReference type="PANTHER" id="PTHR43563:SF1">
    <property type="entry name" value="AMINE OXIDASE [FLAVIN-CONTAINING] B"/>
    <property type="match status" value="1"/>
</dbReference>
<dbReference type="EMBL" id="JWIC01000006">
    <property type="protein sequence ID" value="KID56789.1"/>
    <property type="molecule type" value="Genomic_DNA"/>
</dbReference>
<evidence type="ECO:0000313" key="1">
    <source>
        <dbReference type="EMBL" id="AHX39664.1"/>
    </source>
</evidence>
<reference evidence="2 3" key="3">
    <citation type="submission" date="2014-12" db="EMBL/GenBank/DDBJ databases">
        <title>Draft Genome Sequence of Pseudoalteromonas luteoviolacea HI1.</title>
        <authorList>
            <person name="Asahina A.Y."/>
            <person name="Hadfield M.G."/>
        </authorList>
    </citation>
    <scope>NUCLEOTIDE SEQUENCE [LARGE SCALE GENOMIC DNA]</scope>
    <source>
        <strain evidence="2 3">HI1</strain>
    </source>
</reference>
<dbReference type="RefSeq" id="WP_039609853.1">
    <property type="nucleotide sequence ID" value="NZ_JWIC01000006.1"/>
</dbReference>